<sequence>MPRDGVEDAGMTTDTKFWIGGMGCLILGVFALSMGVKSVGLCVIGMTFFGFSEEGRRVRSVEA</sequence>
<dbReference type="STRING" id="869211.Spith_1591"/>
<keyword evidence="1" id="KW-0472">Membrane</keyword>
<organism evidence="2 3">
    <name type="scientific">Winmispira thermophila (strain ATCC 700085 / DSM 6578 / Z-1203)</name>
    <name type="common">Spirochaeta thermophila</name>
    <dbReference type="NCBI Taxonomy" id="869211"/>
    <lineage>
        <taxon>Bacteria</taxon>
        <taxon>Pseudomonadati</taxon>
        <taxon>Spirochaetota</taxon>
        <taxon>Spirochaetia</taxon>
        <taxon>Winmispirales</taxon>
        <taxon>Winmispiraceae</taxon>
        <taxon>Winmispira</taxon>
    </lineage>
</organism>
<evidence type="ECO:0000256" key="1">
    <source>
        <dbReference type="SAM" id="Phobius"/>
    </source>
</evidence>
<proteinExistence type="predicted"/>
<accession>G0GAV6</accession>
<evidence type="ECO:0000313" key="3">
    <source>
        <dbReference type="Proteomes" id="UP000007254"/>
    </source>
</evidence>
<dbReference type="Proteomes" id="UP000007254">
    <property type="component" value="Chromosome"/>
</dbReference>
<keyword evidence="3" id="KW-1185">Reference proteome</keyword>
<feature type="transmembrane region" description="Helical" evidence="1">
    <location>
        <begin position="17"/>
        <end position="49"/>
    </location>
</feature>
<dbReference type="AlphaFoldDB" id="G0GAV6"/>
<evidence type="ECO:0000313" key="2">
    <source>
        <dbReference type="EMBL" id="AEJ61852.1"/>
    </source>
</evidence>
<protein>
    <submittedName>
        <fullName evidence="2">Uncharacterized protein</fullName>
    </submittedName>
</protein>
<keyword evidence="1" id="KW-1133">Transmembrane helix</keyword>
<dbReference type="HOGENOM" id="CLU_2883663_0_0_12"/>
<reference evidence="2 3" key="1">
    <citation type="submission" date="2011-06" db="EMBL/GenBank/DDBJ databases">
        <title>The complete genome of Spirochaeta thermophila DSM 6578.</title>
        <authorList>
            <consortium name="US DOE Joint Genome Institute (JGI-PGF)"/>
            <person name="Lucas S."/>
            <person name="Lapidus A."/>
            <person name="Bruce D."/>
            <person name="Goodwin L."/>
            <person name="Pitluck S."/>
            <person name="Peters L."/>
            <person name="Kyrpides N."/>
            <person name="Mavromatis K."/>
            <person name="Ivanova N."/>
            <person name="Mikailova N."/>
            <person name="Pagani I."/>
            <person name="Chertkov O."/>
            <person name="Detter J.C."/>
            <person name="Tapia R."/>
            <person name="Han C."/>
            <person name="Land M."/>
            <person name="Hauser L."/>
            <person name="Markowitz V."/>
            <person name="Cheng J.-F."/>
            <person name="Hugenholtz P."/>
            <person name="Woyke T."/>
            <person name="Wu D."/>
            <person name="Spring S."/>
            <person name="Merkhoffer B."/>
            <person name="Schneider S."/>
            <person name="Klenk H.-P."/>
            <person name="Eisen J.A."/>
        </authorList>
    </citation>
    <scope>NUCLEOTIDE SEQUENCE [LARGE SCALE GENOMIC DNA]</scope>
    <source>
        <strain evidence="3">ATCC 700085 / DSM 6578 / Z-1203</strain>
    </source>
</reference>
<name>G0GAV6_WINT7</name>
<keyword evidence="1" id="KW-0812">Transmembrane</keyword>
<gene>
    <name evidence="2" type="ordered locus">Spith_1591</name>
</gene>
<dbReference type="KEGG" id="stq:Spith_1591"/>
<dbReference type="EMBL" id="CP002903">
    <property type="protein sequence ID" value="AEJ61852.1"/>
    <property type="molecule type" value="Genomic_DNA"/>
</dbReference>